<feature type="signal peptide" evidence="1">
    <location>
        <begin position="1"/>
        <end position="17"/>
    </location>
</feature>
<dbReference type="OrthoDB" id="73875at2759"/>
<keyword evidence="1" id="KW-0732">Signal</keyword>
<reference evidence="2" key="1">
    <citation type="journal article" date="2018" name="Genome Biol. Evol.">
        <title>Genomics and development of Lentinus tigrinus, a white-rot wood-decaying mushroom with dimorphic fruiting bodies.</title>
        <authorList>
            <person name="Wu B."/>
            <person name="Xu Z."/>
            <person name="Knudson A."/>
            <person name="Carlson A."/>
            <person name="Chen N."/>
            <person name="Kovaka S."/>
            <person name="LaButti K."/>
            <person name="Lipzen A."/>
            <person name="Pennachio C."/>
            <person name="Riley R."/>
            <person name="Schakwitz W."/>
            <person name="Umezawa K."/>
            <person name="Ohm R.A."/>
            <person name="Grigoriev I.V."/>
            <person name="Nagy L.G."/>
            <person name="Gibbons J."/>
            <person name="Hibbett D."/>
        </authorList>
    </citation>
    <scope>NUCLEOTIDE SEQUENCE [LARGE SCALE GENOMIC DNA]</scope>
    <source>
        <strain evidence="2">ALCF2SS1-6</strain>
    </source>
</reference>
<dbReference type="EMBL" id="ML122289">
    <property type="protein sequence ID" value="RPD56302.1"/>
    <property type="molecule type" value="Genomic_DNA"/>
</dbReference>
<gene>
    <name evidence="2" type="ORF">L227DRAFT_553834</name>
</gene>
<dbReference type="AlphaFoldDB" id="A0A5C2RZ06"/>
<keyword evidence="3" id="KW-1185">Reference proteome</keyword>
<evidence type="ECO:0000313" key="3">
    <source>
        <dbReference type="Proteomes" id="UP000313359"/>
    </source>
</evidence>
<dbReference type="Proteomes" id="UP000313359">
    <property type="component" value="Unassembled WGS sequence"/>
</dbReference>
<evidence type="ECO:0000313" key="2">
    <source>
        <dbReference type="EMBL" id="RPD56302.1"/>
    </source>
</evidence>
<feature type="chain" id="PRO_5023022904" evidence="1">
    <location>
        <begin position="18"/>
        <end position="541"/>
    </location>
</feature>
<evidence type="ECO:0000256" key="1">
    <source>
        <dbReference type="SAM" id="SignalP"/>
    </source>
</evidence>
<dbReference type="STRING" id="1328759.A0A5C2RZ06"/>
<sequence>MASVLLVAATFSAFAWATNHSTQPCHTGYCRWEHVDDYGYGRFDLSGPVSSISDLTPSAGWTILDCDPSAAAQDIRLVCHDPSKGCDHLYLNGPHHTIVRLPDECGSMAFAFVKDEWVHDDQSIPRHNRRFMAHRDSVGVVKGMTLSTNYSDLDHTRHGEVSFDALGFTGTASADESSSCFHWPTNWNCTGSTTPQPFNYTHTDNLYNKSFDCPQQGSTPGYAGDISVGLDTNINGSLVVGWALAGSMIHPKQKVEFYFGVNTTIAGTLDLKANLDGTLSSGKQTLLEVNLIPMTGIPGILDIGPALKILAEADAFLSANVDLSVDIAYAITDARLPFPVVADRAGSFDLDASNSGLQLSASPSAAVEGNVSLHLIPSLAIDFNLLHIFDTSVSMDFDASAALDMTLHADVDASISTDGSSSADANWGGCVNATTTLNLDVSADMDLPPIYTKDSSLSLWDYTWPLYSTCFNGSAPIGRRAHIDQSDDVMVSYRERVLNRYIKNTSPPSSAAQSLPSGCGSIGKGSLAPVIAKKATDSSSH</sequence>
<organism evidence="2 3">
    <name type="scientific">Lentinus tigrinus ALCF2SS1-6</name>
    <dbReference type="NCBI Taxonomy" id="1328759"/>
    <lineage>
        <taxon>Eukaryota</taxon>
        <taxon>Fungi</taxon>
        <taxon>Dikarya</taxon>
        <taxon>Basidiomycota</taxon>
        <taxon>Agaricomycotina</taxon>
        <taxon>Agaricomycetes</taxon>
        <taxon>Polyporales</taxon>
        <taxon>Polyporaceae</taxon>
        <taxon>Lentinus</taxon>
    </lineage>
</organism>
<protein>
    <submittedName>
        <fullName evidence="2">Uncharacterized protein</fullName>
    </submittedName>
</protein>
<accession>A0A5C2RZ06</accession>
<proteinExistence type="predicted"/>
<name>A0A5C2RZ06_9APHY</name>